<accession>M5UBN3</accession>
<gene>
    <name evidence="6" type="ORF">RSSM_05165</name>
</gene>
<dbReference type="Gene3D" id="3.40.720.10">
    <property type="entry name" value="Alkaline Phosphatase, subunit A"/>
    <property type="match status" value="1"/>
</dbReference>
<dbReference type="EMBL" id="ANOH01000357">
    <property type="protein sequence ID" value="EMI53418.1"/>
    <property type="molecule type" value="Genomic_DNA"/>
</dbReference>
<dbReference type="CDD" id="cd16143">
    <property type="entry name" value="ARS_like"/>
    <property type="match status" value="1"/>
</dbReference>
<comment type="similarity">
    <text evidence="1">Belongs to the sulfatase family.</text>
</comment>
<feature type="domain" description="Sulfatase N-terminal" evidence="5">
    <location>
        <begin position="64"/>
        <end position="409"/>
    </location>
</feature>
<organism evidence="6 7">
    <name type="scientific">Rhodopirellula sallentina SM41</name>
    <dbReference type="NCBI Taxonomy" id="1263870"/>
    <lineage>
        <taxon>Bacteria</taxon>
        <taxon>Pseudomonadati</taxon>
        <taxon>Planctomycetota</taxon>
        <taxon>Planctomycetia</taxon>
        <taxon>Pirellulales</taxon>
        <taxon>Pirellulaceae</taxon>
        <taxon>Rhodopirellula</taxon>
    </lineage>
</organism>
<dbReference type="SUPFAM" id="SSF53649">
    <property type="entry name" value="Alkaline phosphatase-like"/>
    <property type="match status" value="1"/>
</dbReference>
<dbReference type="PROSITE" id="PS00149">
    <property type="entry name" value="SULFATASE_2"/>
    <property type="match status" value="1"/>
</dbReference>
<dbReference type="Gene3D" id="3.30.1120.10">
    <property type="match status" value="1"/>
</dbReference>
<name>M5UBN3_9BACT</name>
<dbReference type="InterPro" id="IPR024607">
    <property type="entry name" value="Sulfatase_CS"/>
</dbReference>
<dbReference type="AlphaFoldDB" id="M5UBN3"/>
<comment type="caution">
    <text evidence="6">The sequence shown here is derived from an EMBL/GenBank/DDBJ whole genome shotgun (WGS) entry which is preliminary data.</text>
</comment>
<sequence>MFVAGGRSAFTCLELVGDYSSSLVDITMTILGSRSCLVGILCSLSLFVASSRTSFAETGSLDHPNIVLILADDLGYGDIQCLNPERGKISTPHIDSLAQQGITFTDAHSTSSVCTPTRYSLLTGRYNWRTSLQRFVIYGYDPPMIEQDRMTLGSLLQTSGYKTAAIGKWHLGMTIPYTDERRVRGHNPPNVDWDARISDGPNERGFDYYFGISASLDMTPYIYIENDRFVGKGNVVKAFGFRKGPAEPDFEAVDVLPKIQDKTVEFISKERDNQPFFAFVSLTSPHTPIAPAKEWEGKSGLGRYGDFVMQTDSVVGEITRAIDEAGLKENTLIIFTADNGCSKSARIPDLQAKGHYPSAQYRGSKGDLWDGGHRIPLIARWPAQIAPATQSDQLICQSDCLATFADIVGKKLPESAGEDSVSFLPAFYDKPIESTRTGVIHHSIDGYFSYRHGKWKLLLARGSGGLTAPREHQVAEDSPIGQLYDMDADPGETNNLYESHPEVAKQLLDQLTSDIENGRSTAGDPVPNDVENIVLWKKPTKK</sequence>
<dbReference type="Pfam" id="PF00884">
    <property type="entry name" value="Sulfatase"/>
    <property type="match status" value="1"/>
</dbReference>
<dbReference type="InterPro" id="IPR000917">
    <property type="entry name" value="Sulfatase_N"/>
</dbReference>
<dbReference type="PANTHER" id="PTHR42693:SF53">
    <property type="entry name" value="ENDO-4-O-SULFATASE"/>
    <property type="match status" value="1"/>
</dbReference>
<dbReference type="InterPro" id="IPR017850">
    <property type="entry name" value="Alkaline_phosphatase_core_sf"/>
</dbReference>
<evidence type="ECO:0000256" key="1">
    <source>
        <dbReference type="ARBA" id="ARBA00008779"/>
    </source>
</evidence>
<dbReference type="PATRIC" id="fig|1263870.3.peg.5463"/>
<proteinExistence type="inferred from homology"/>
<dbReference type="InterPro" id="IPR050738">
    <property type="entry name" value="Sulfatase"/>
</dbReference>
<evidence type="ECO:0000256" key="3">
    <source>
        <dbReference type="ARBA" id="ARBA00022801"/>
    </source>
</evidence>
<evidence type="ECO:0000313" key="7">
    <source>
        <dbReference type="Proteomes" id="UP000011885"/>
    </source>
</evidence>
<dbReference type="RefSeq" id="WP_008685242.1">
    <property type="nucleotide sequence ID" value="NZ_ANOH01000357.1"/>
</dbReference>
<evidence type="ECO:0000259" key="5">
    <source>
        <dbReference type="Pfam" id="PF00884"/>
    </source>
</evidence>
<dbReference type="PROSITE" id="PS00523">
    <property type="entry name" value="SULFATASE_1"/>
    <property type="match status" value="1"/>
</dbReference>
<keyword evidence="4" id="KW-0106">Calcium</keyword>
<keyword evidence="7" id="KW-1185">Reference proteome</keyword>
<dbReference type="GO" id="GO:0046872">
    <property type="term" value="F:metal ion binding"/>
    <property type="evidence" value="ECO:0007669"/>
    <property type="project" value="UniProtKB-KW"/>
</dbReference>
<dbReference type="GO" id="GO:0004065">
    <property type="term" value="F:arylsulfatase activity"/>
    <property type="evidence" value="ECO:0007669"/>
    <property type="project" value="TreeGrafter"/>
</dbReference>
<evidence type="ECO:0000256" key="2">
    <source>
        <dbReference type="ARBA" id="ARBA00022723"/>
    </source>
</evidence>
<dbReference type="Proteomes" id="UP000011885">
    <property type="component" value="Unassembled WGS sequence"/>
</dbReference>
<evidence type="ECO:0000313" key="6">
    <source>
        <dbReference type="EMBL" id="EMI53418.1"/>
    </source>
</evidence>
<evidence type="ECO:0000256" key="4">
    <source>
        <dbReference type="ARBA" id="ARBA00022837"/>
    </source>
</evidence>
<dbReference type="PANTHER" id="PTHR42693">
    <property type="entry name" value="ARYLSULFATASE FAMILY MEMBER"/>
    <property type="match status" value="1"/>
</dbReference>
<protein>
    <submittedName>
        <fullName evidence="6">Arylsulfatase A</fullName>
    </submittedName>
</protein>
<keyword evidence="3" id="KW-0378">Hydrolase</keyword>
<reference evidence="6 7" key="1">
    <citation type="journal article" date="2013" name="Mar. Genomics">
        <title>Expression of sulfatases in Rhodopirellula baltica and the diversity of sulfatases in the genus Rhodopirellula.</title>
        <authorList>
            <person name="Wegner C.E."/>
            <person name="Richter-Heitmann T."/>
            <person name="Klindworth A."/>
            <person name="Klockow C."/>
            <person name="Richter M."/>
            <person name="Achstetter T."/>
            <person name="Glockner F.O."/>
            <person name="Harder J."/>
        </authorList>
    </citation>
    <scope>NUCLEOTIDE SEQUENCE [LARGE SCALE GENOMIC DNA]</scope>
    <source>
        <strain evidence="6 7">SM41</strain>
    </source>
</reference>
<keyword evidence="2" id="KW-0479">Metal-binding</keyword>